<gene>
    <name evidence="1" type="ORF">Cenrod_1949</name>
</gene>
<organism evidence="1 2">
    <name type="scientific">Candidatus Symbiobacter mobilis CR</name>
    <dbReference type="NCBI Taxonomy" id="946483"/>
    <lineage>
        <taxon>Bacteria</taxon>
        <taxon>Pseudomonadati</taxon>
        <taxon>Pseudomonadota</taxon>
        <taxon>Betaproteobacteria</taxon>
        <taxon>Burkholderiales</taxon>
        <taxon>Comamonadaceae</taxon>
    </lineage>
</organism>
<keyword evidence="1" id="KW-0378">Hydrolase</keyword>
<dbReference type="GO" id="GO:0008233">
    <property type="term" value="F:peptidase activity"/>
    <property type="evidence" value="ECO:0007669"/>
    <property type="project" value="UniProtKB-KW"/>
</dbReference>
<sequence>MDIMTYCIAVSLKDGLVLTSDSRTNAGIDNVSIYGKMHAFETAPDRKIVVLSAGNLATTQAVIDQVKRDRKDHVETNLDSVRYLSEAAEYIGKISVEKQRRYLDAGGQNSFNPTATFILAGQIRNDTHAAYLIYPEGNFITTSTQTPYLQIGENKYGKPVLDRFLRIDTPLQEAGRCCLISMDSTMRSNASVGAPVELLIYHTDSFILDEYYCFQEDNEYLIKLRRMWHEKLKEVFIGLPHFSTQEARPLPNS</sequence>
<dbReference type="HOGENOM" id="CLU_066183_0_0_4"/>
<name>U5N9N3_9BURK</name>
<keyword evidence="1" id="KW-0647">Proteasome</keyword>
<proteinExistence type="predicted"/>
<dbReference type="SUPFAM" id="SSF56235">
    <property type="entry name" value="N-terminal nucleophile aminohydrolases (Ntn hydrolases)"/>
    <property type="match status" value="1"/>
</dbReference>
<dbReference type="InterPro" id="IPR001353">
    <property type="entry name" value="Proteasome_sua/b"/>
</dbReference>
<accession>U5N9N3</accession>
<dbReference type="GO" id="GO:0005839">
    <property type="term" value="C:proteasome core complex"/>
    <property type="evidence" value="ECO:0007669"/>
    <property type="project" value="InterPro"/>
</dbReference>
<dbReference type="EMBL" id="CP004885">
    <property type="protein sequence ID" value="AGX88025.1"/>
    <property type="molecule type" value="Genomic_DNA"/>
</dbReference>
<dbReference type="AlphaFoldDB" id="U5N9N3"/>
<dbReference type="GO" id="GO:0051603">
    <property type="term" value="P:proteolysis involved in protein catabolic process"/>
    <property type="evidence" value="ECO:0007669"/>
    <property type="project" value="InterPro"/>
</dbReference>
<evidence type="ECO:0000313" key="1">
    <source>
        <dbReference type="EMBL" id="AGX88025.1"/>
    </source>
</evidence>
<dbReference type="PATRIC" id="fig|946483.4.peg.1963"/>
<dbReference type="STRING" id="946483.Cenrod_1949"/>
<reference evidence="1" key="1">
    <citation type="journal article" date="2013" name="Genome Biol.">
        <title>Genomic analysis reveals key aspects of prokaryotic symbiosis in the phototrophic consortium "Chlorochromatium aggregatum".</title>
        <authorList>
            <person name="Liu Z."/>
            <person name="Muller J."/>
            <person name="Li T."/>
            <person name="Alvey R.M."/>
            <person name="Vogl K."/>
            <person name="Frigaard N.U."/>
            <person name="Rockwell N.C."/>
            <person name="Boyd E.S."/>
            <person name="Tomsho L.P."/>
            <person name="Schuster S.C."/>
            <person name="Henke P."/>
            <person name="Rohde M."/>
            <person name="Overmann J."/>
            <person name="Bryant D.A."/>
        </authorList>
    </citation>
    <scope>NUCLEOTIDE SEQUENCE [LARGE SCALE GENOMIC DNA]</scope>
    <source>
        <strain evidence="1">CR</strain>
    </source>
</reference>
<keyword evidence="2" id="KW-1185">Reference proteome</keyword>
<dbReference type="Proteomes" id="UP000017184">
    <property type="component" value="Chromosome"/>
</dbReference>
<dbReference type="PIRSF" id="PIRSF009120">
    <property type="entry name" value="UCP009120_prtse"/>
    <property type="match status" value="1"/>
</dbReference>
<dbReference type="KEGG" id="cbx:Cenrod_1949"/>
<dbReference type="InterPro" id="IPR016545">
    <property type="entry name" value="UCP009120_prtse"/>
</dbReference>
<dbReference type="Pfam" id="PF00227">
    <property type="entry name" value="Proteasome"/>
    <property type="match status" value="1"/>
</dbReference>
<evidence type="ECO:0000313" key="2">
    <source>
        <dbReference type="Proteomes" id="UP000017184"/>
    </source>
</evidence>
<dbReference type="eggNOG" id="COG3484">
    <property type="taxonomic scope" value="Bacteria"/>
</dbReference>
<keyword evidence="1" id="KW-0645">Protease</keyword>
<dbReference type="InterPro" id="IPR029055">
    <property type="entry name" value="Ntn_hydrolases_N"/>
</dbReference>
<dbReference type="Gene3D" id="3.60.20.10">
    <property type="entry name" value="Glutamine Phosphoribosylpyrophosphate, subunit 1, domain 1"/>
    <property type="match status" value="1"/>
</dbReference>
<protein>
    <submittedName>
        <fullName evidence="1">Proteasome-type protease</fullName>
    </submittedName>
</protein>